<keyword evidence="2" id="KW-0732">Signal</keyword>
<protein>
    <submittedName>
        <fullName evidence="3">Uncharacterized protein</fullName>
    </submittedName>
</protein>
<evidence type="ECO:0000313" key="4">
    <source>
        <dbReference type="Proteomes" id="UP000298663"/>
    </source>
</evidence>
<sequence>MRLDARASGPARLIVSSIFVCFFVIFACTDAAPPETRSPPPVGKLVYTITHGNEPEHRSPPSRASPATTPATTTTTVAPPQFSSENNPISMITDFMKENNMMQTVMKLIDSLTGSALQQNTLEQLPVKPVVARMTQGNGIETFGKMQRDSVPHLSVGPKAKMFGAPVRVFHSTDERGVHHIQKDVVPPPSMPVAPVNPVSATVDATTKSIKNEQWTNTLFGPKGLFTAIFHAVDDRNKAGASKGETIQSDMPTKFDFAKIFDMLLLNSQKGDFDEPIPELPEFLGICNRLSCGDIFKAIDQFKKSEFFSNFQTALQLIQDPKGWDIIGEVISNPELIANFAGGSMPELGKIFGSALGKPEGETGGSSKENKSKHKPGDILPGDGDLGVDYSSLVDERPPELQKVAKPNAIQLPEIAENVDAGGNEDYYSAVSNGGDEDLELIEKEEKVETVPATILTTPKPTPINERMELPEISESIDGPEEETDGMETFTVDEKIDTAISPPKEKKPAFQRRFVTVETTAMPLRTAPSRRTRVTTTTTRRPIVITTKKPKTTTKNFRKEDDYYSMYYDS</sequence>
<dbReference type="PROSITE" id="PS51257">
    <property type="entry name" value="PROKAR_LIPOPROTEIN"/>
    <property type="match status" value="1"/>
</dbReference>
<reference evidence="3 4" key="2">
    <citation type="journal article" date="2019" name="G3 (Bethesda)">
        <title>Hybrid Assembly of the Genome of the Entomopathogenic Nematode Steinernema carpocapsae Identifies the X-Chromosome.</title>
        <authorList>
            <person name="Serra L."/>
            <person name="Macchietto M."/>
            <person name="Macias-Munoz A."/>
            <person name="McGill C.J."/>
            <person name="Rodriguez I.M."/>
            <person name="Rodriguez B."/>
            <person name="Murad R."/>
            <person name="Mortazavi A."/>
        </authorList>
    </citation>
    <scope>NUCLEOTIDE SEQUENCE [LARGE SCALE GENOMIC DNA]</scope>
    <source>
        <strain evidence="3 4">ALL</strain>
    </source>
</reference>
<organism evidence="3 4">
    <name type="scientific">Steinernema carpocapsae</name>
    <name type="common">Entomopathogenic nematode</name>
    <dbReference type="NCBI Taxonomy" id="34508"/>
    <lineage>
        <taxon>Eukaryota</taxon>
        <taxon>Metazoa</taxon>
        <taxon>Ecdysozoa</taxon>
        <taxon>Nematoda</taxon>
        <taxon>Chromadorea</taxon>
        <taxon>Rhabditida</taxon>
        <taxon>Tylenchina</taxon>
        <taxon>Panagrolaimomorpha</taxon>
        <taxon>Strongyloidoidea</taxon>
        <taxon>Steinernematidae</taxon>
        <taxon>Steinernema</taxon>
    </lineage>
</organism>
<gene>
    <name evidence="3" type="ORF">L596_020804</name>
</gene>
<feature type="chain" id="PRO_5021014574" evidence="2">
    <location>
        <begin position="32"/>
        <end position="570"/>
    </location>
</feature>
<dbReference type="AlphaFoldDB" id="A0A4U5MV98"/>
<feature type="compositionally biased region" description="Low complexity" evidence="1">
    <location>
        <begin position="378"/>
        <end position="388"/>
    </location>
</feature>
<dbReference type="Proteomes" id="UP000298663">
    <property type="component" value="Unassembled WGS sequence"/>
</dbReference>
<feature type="signal peptide" evidence="2">
    <location>
        <begin position="1"/>
        <end position="31"/>
    </location>
</feature>
<dbReference type="OrthoDB" id="5821209at2759"/>
<evidence type="ECO:0000313" key="3">
    <source>
        <dbReference type="EMBL" id="TKR73502.1"/>
    </source>
</evidence>
<evidence type="ECO:0000256" key="1">
    <source>
        <dbReference type="SAM" id="MobiDB-lite"/>
    </source>
</evidence>
<comment type="caution">
    <text evidence="3">The sequence shown here is derived from an EMBL/GenBank/DDBJ whole genome shotgun (WGS) entry which is preliminary data.</text>
</comment>
<accession>A0A4U5MV98</accession>
<proteinExistence type="predicted"/>
<feature type="region of interest" description="Disordered" evidence="1">
    <location>
        <begin position="351"/>
        <end position="388"/>
    </location>
</feature>
<name>A0A4U5MV98_STECR</name>
<reference evidence="3 4" key="1">
    <citation type="journal article" date="2015" name="Genome Biol.">
        <title>Comparative genomics of Steinernema reveals deeply conserved gene regulatory networks.</title>
        <authorList>
            <person name="Dillman A.R."/>
            <person name="Macchietto M."/>
            <person name="Porter C.F."/>
            <person name="Rogers A."/>
            <person name="Williams B."/>
            <person name="Antoshechkin I."/>
            <person name="Lee M.M."/>
            <person name="Goodwin Z."/>
            <person name="Lu X."/>
            <person name="Lewis E.E."/>
            <person name="Goodrich-Blair H."/>
            <person name="Stock S.P."/>
            <person name="Adams B.J."/>
            <person name="Sternberg P.W."/>
            <person name="Mortazavi A."/>
        </authorList>
    </citation>
    <scope>NUCLEOTIDE SEQUENCE [LARGE SCALE GENOMIC DNA]</scope>
    <source>
        <strain evidence="3 4">ALL</strain>
    </source>
</reference>
<feature type="compositionally biased region" description="Low complexity" evidence="1">
    <location>
        <begin position="61"/>
        <end position="80"/>
    </location>
</feature>
<feature type="region of interest" description="Disordered" evidence="1">
    <location>
        <begin position="34"/>
        <end position="86"/>
    </location>
</feature>
<evidence type="ECO:0000256" key="2">
    <source>
        <dbReference type="SAM" id="SignalP"/>
    </source>
</evidence>
<keyword evidence="4" id="KW-1185">Reference proteome</keyword>
<dbReference type="EMBL" id="AZBU02000006">
    <property type="protein sequence ID" value="TKR73502.1"/>
    <property type="molecule type" value="Genomic_DNA"/>
</dbReference>